<dbReference type="PANTHER" id="PTHR33931">
    <property type="entry name" value="HOLIN-LIKE PROTEIN CIDA-RELATED"/>
    <property type="match status" value="1"/>
</dbReference>
<dbReference type="AlphaFoldDB" id="A0A229FSN5"/>
<evidence type="ECO:0000256" key="6">
    <source>
        <dbReference type="SAM" id="Phobius"/>
    </source>
</evidence>
<keyword evidence="5 6" id="KW-0472">Membrane</keyword>
<evidence type="ECO:0008006" key="9">
    <source>
        <dbReference type="Google" id="ProtNLM"/>
    </source>
</evidence>
<feature type="transmembrane region" description="Helical" evidence="6">
    <location>
        <begin position="20"/>
        <end position="41"/>
    </location>
</feature>
<evidence type="ECO:0000313" key="7">
    <source>
        <dbReference type="EMBL" id="OXL14872.1"/>
    </source>
</evidence>
<name>A0A229FSN5_9BURK</name>
<sequence length="117" mass="12453">MIPGLVQILLWQGLGELISHFFLPIIPGPVLGLVFLLIFLIIKGHVNPSLALVSDAFSQHLGVLFIPAAVGVILFLPQLKANAVAVISALLVSVVATIVVTAVVLRFISKKDSHESQ</sequence>
<evidence type="ECO:0000256" key="1">
    <source>
        <dbReference type="ARBA" id="ARBA00004651"/>
    </source>
</evidence>
<dbReference type="PANTHER" id="PTHR33931:SF2">
    <property type="entry name" value="HOLIN-LIKE PROTEIN CIDA"/>
    <property type="match status" value="1"/>
</dbReference>
<dbReference type="EMBL" id="NJGG01000002">
    <property type="protein sequence ID" value="OXL14872.1"/>
    <property type="molecule type" value="Genomic_DNA"/>
</dbReference>
<evidence type="ECO:0000256" key="2">
    <source>
        <dbReference type="ARBA" id="ARBA00022475"/>
    </source>
</evidence>
<protein>
    <recommendedName>
        <fullName evidence="9">CidA/LrgA family protein</fullName>
    </recommendedName>
</protein>
<dbReference type="OrthoDB" id="385012at2"/>
<dbReference type="RefSeq" id="WP_089515793.1">
    <property type="nucleotide sequence ID" value="NZ_NJGG01000002.1"/>
</dbReference>
<gene>
    <name evidence="7" type="ORF">AOC33_05995</name>
</gene>
<dbReference type="Proteomes" id="UP000215188">
    <property type="component" value="Unassembled WGS sequence"/>
</dbReference>
<comment type="caution">
    <text evidence="7">The sequence shown here is derived from an EMBL/GenBank/DDBJ whole genome shotgun (WGS) entry which is preliminary data.</text>
</comment>
<evidence type="ECO:0000313" key="8">
    <source>
        <dbReference type="Proteomes" id="UP000215188"/>
    </source>
</evidence>
<evidence type="ECO:0000256" key="4">
    <source>
        <dbReference type="ARBA" id="ARBA00022989"/>
    </source>
</evidence>
<reference evidence="7 8" key="1">
    <citation type="submission" date="2017-06" db="EMBL/GenBank/DDBJ databases">
        <title>Reclassification of a Polynucleobacter cosmopolitanus strain isolated from tropical Lake Victoria as Polynucleobacter victoriensis comb. nov.</title>
        <authorList>
            <person name="Hahn M.W."/>
        </authorList>
    </citation>
    <scope>NUCLEOTIDE SEQUENCE [LARGE SCALE GENOMIC DNA]</scope>
    <source>
        <strain evidence="7 8">MWH-MoIso2</strain>
    </source>
</reference>
<feature type="transmembrane region" description="Helical" evidence="6">
    <location>
        <begin position="61"/>
        <end position="79"/>
    </location>
</feature>
<keyword evidence="2" id="KW-1003">Cell membrane</keyword>
<accession>A0A229FSN5</accession>
<comment type="subcellular location">
    <subcellularLocation>
        <location evidence="1">Cell membrane</location>
        <topology evidence="1">Multi-pass membrane protein</topology>
    </subcellularLocation>
</comment>
<feature type="transmembrane region" description="Helical" evidence="6">
    <location>
        <begin position="85"/>
        <end position="108"/>
    </location>
</feature>
<organism evidence="7 8">
    <name type="scientific">Polynucleobacter cosmopolitanus</name>
    <dbReference type="NCBI Taxonomy" id="351345"/>
    <lineage>
        <taxon>Bacteria</taxon>
        <taxon>Pseudomonadati</taxon>
        <taxon>Pseudomonadota</taxon>
        <taxon>Betaproteobacteria</taxon>
        <taxon>Burkholderiales</taxon>
        <taxon>Burkholderiaceae</taxon>
        <taxon>Polynucleobacter</taxon>
    </lineage>
</organism>
<dbReference type="GO" id="GO:0005886">
    <property type="term" value="C:plasma membrane"/>
    <property type="evidence" value="ECO:0007669"/>
    <property type="project" value="UniProtKB-SubCell"/>
</dbReference>
<keyword evidence="8" id="KW-1185">Reference proteome</keyword>
<keyword evidence="3 6" id="KW-0812">Transmembrane</keyword>
<dbReference type="Pfam" id="PF03788">
    <property type="entry name" value="LrgA"/>
    <property type="match status" value="1"/>
</dbReference>
<dbReference type="InterPro" id="IPR005538">
    <property type="entry name" value="LrgA/CidA"/>
</dbReference>
<evidence type="ECO:0000256" key="5">
    <source>
        <dbReference type="ARBA" id="ARBA00023136"/>
    </source>
</evidence>
<proteinExistence type="predicted"/>
<evidence type="ECO:0000256" key="3">
    <source>
        <dbReference type="ARBA" id="ARBA00022692"/>
    </source>
</evidence>
<keyword evidence="4 6" id="KW-1133">Transmembrane helix</keyword>